<dbReference type="Pfam" id="PF00501">
    <property type="entry name" value="AMP-binding"/>
    <property type="match status" value="1"/>
</dbReference>
<reference evidence="3 4" key="1">
    <citation type="submission" date="2018-05" db="EMBL/GenBank/DDBJ databases">
        <title>Zavarzinia sp. HR-AS.</title>
        <authorList>
            <person name="Lee Y."/>
            <person name="Jeon C.O."/>
        </authorList>
    </citation>
    <scope>NUCLEOTIDE SEQUENCE [LARGE SCALE GENOMIC DNA]</scope>
    <source>
        <strain evidence="3 4">HR-AS</strain>
    </source>
</reference>
<dbReference type="InterPro" id="IPR045851">
    <property type="entry name" value="AMP-bd_C_sf"/>
</dbReference>
<evidence type="ECO:0000313" key="4">
    <source>
        <dbReference type="Proteomes" id="UP000245461"/>
    </source>
</evidence>
<comment type="caution">
    <text evidence="3">The sequence shown here is derived from an EMBL/GenBank/DDBJ whole genome shotgun (WGS) entry which is preliminary data.</text>
</comment>
<feature type="domain" description="AMP-dependent synthetase/ligase" evidence="1">
    <location>
        <begin position="36"/>
        <end position="441"/>
    </location>
</feature>
<dbReference type="InterPro" id="IPR025110">
    <property type="entry name" value="AMP-bd_C"/>
</dbReference>
<evidence type="ECO:0000313" key="3">
    <source>
        <dbReference type="EMBL" id="PWR18142.1"/>
    </source>
</evidence>
<organism evidence="3 4">
    <name type="scientific">Zavarzinia aquatilis</name>
    <dbReference type="NCBI Taxonomy" id="2211142"/>
    <lineage>
        <taxon>Bacteria</taxon>
        <taxon>Pseudomonadati</taxon>
        <taxon>Pseudomonadota</taxon>
        <taxon>Alphaproteobacteria</taxon>
        <taxon>Rhodospirillales</taxon>
        <taxon>Zavarziniaceae</taxon>
        <taxon>Zavarzinia</taxon>
    </lineage>
</organism>
<dbReference type="Pfam" id="PF13193">
    <property type="entry name" value="AMP-binding_C"/>
    <property type="match status" value="1"/>
</dbReference>
<dbReference type="Gene3D" id="3.40.50.12780">
    <property type="entry name" value="N-terminal domain of ligase-like"/>
    <property type="match status" value="1"/>
</dbReference>
<name>A0A317DUR8_9PROT</name>
<dbReference type="InterPro" id="IPR020845">
    <property type="entry name" value="AMP-binding_CS"/>
</dbReference>
<dbReference type="PANTHER" id="PTHR43767">
    <property type="entry name" value="LONG-CHAIN-FATTY-ACID--COA LIGASE"/>
    <property type="match status" value="1"/>
</dbReference>
<keyword evidence="4" id="KW-1185">Reference proteome</keyword>
<dbReference type="SUPFAM" id="SSF56801">
    <property type="entry name" value="Acetyl-CoA synthetase-like"/>
    <property type="match status" value="1"/>
</dbReference>
<proteinExistence type="predicted"/>
<dbReference type="PROSITE" id="PS00455">
    <property type="entry name" value="AMP_BINDING"/>
    <property type="match status" value="1"/>
</dbReference>
<dbReference type="InterPro" id="IPR050237">
    <property type="entry name" value="ATP-dep_AMP-bd_enzyme"/>
</dbReference>
<evidence type="ECO:0000259" key="2">
    <source>
        <dbReference type="Pfam" id="PF13193"/>
    </source>
</evidence>
<dbReference type="InterPro" id="IPR000873">
    <property type="entry name" value="AMP-dep_synth/lig_dom"/>
</dbReference>
<feature type="domain" description="AMP-binding enzyme C-terminal" evidence="2">
    <location>
        <begin position="487"/>
        <end position="562"/>
    </location>
</feature>
<dbReference type="NCBIfam" id="NF005714">
    <property type="entry name" value="PRK07529.1"/>
    <property type="match status" value="1"/>
</dbReference>
<dbReference type="AlphaFoldDB" id="A0A317DUR8"/>
<gene>
    <name evidence="3" type="ORF">DKG74_20070</name>
</gene>
<dbReference type="InterPro" id="IPR042099">
    <property type="entry name" value="ANL_N_sf"/>
</dbReference>
<dbReference type="EMBL" id="QGLE01000017">
    <property type="protein sequence ID" value="PWR18142.1"/>
    <property type="molecule type" value="Genomic_DNA"/>
</dbReference>
<protein>
    <submittedName>
        <fullName evidence="3">Acyl-CoA synthetase</fullName>
    </submittedName>
</protein>
<dbReference type="RefSeq" id="WP_109907961.1">
    <property type="nucleotide sequence ID" value="NZ_QGLE01000017.1"/>
</dbReference>
<dbReference type="Proteomes" id="UP000245461">
    <property type="component" value="Unassembled WGS sequence"/>
</dbReference>
<dbReference type="OrthoDB" id="9803968at2"/>
<dbReference type="Gene3D" id="3.30.300.30">
    <property type="match status" value="1"/>
</dbReference>
<dbReference type="GO" id="GO:0016878">
    <property type="term" value="F:acid-thiol ligase activity"/>
    <property type="evidence" value="ECO:0007669"/>
    <property type="project" value="UniProtKB-ARBA"/>
</dbReference>
<evidence type="ECO:0000259" key="1">
    <source>
        <dbReference type="Pfam" id="PF00501"/>
    </source>
</evidence>
<dbReference type="PANTHER" id="PTHR43767:SF1">
    <property type="entry name" value="NONRIBOSOMAL PEPTIDE SYNTHASE PES1 (EUROFUNG)-RELATED"/>
    <property type="match status" value="1"/>
</dbReference>
<accession>A0A317DUR8</accession>
<sequence>MDNAIRIATYDDVLQVERLPAHERMRGIDDTYAVLRHAAGAYGDKHALRFLLIGDPSLPSVDVTYRELLAEVTRAANVFHALGVGPNDAVGILLPNLLQTHYALWGGEAAGIASPVNPLLEPGKIADILTAAGARVLVTLAPFPQSDLWDKAAAVVEQASGIEHVLRVDLSPYVPEAMRAMLPALMPADTPIARGGVTIHDFDAARAAQPGDRLLSGRVIGSGDIASYFHTGGTTGTPKLARHTHFNEAFEAMLLGSIMGTDEEDVILCGLPLFHVNGTMVTGLAPFHAGGTVVILTPQGYRGQGVVANFWALVERFRGNSFSGVPTLYAALLDVPIGNHDVSSLKTAICGAAPMPADLIRRFEAATGVKILEGYGMTEGTCASATNPRYGERRAGSVGFRLPYVELQPMKIDGKGQPVGPCAIGEVGALFMKGPQLFAGYVGKPAPDGWFDTGDLARYDAEHYLWLVGRSKDLIIRGGHNIDPQMVEDALVSHPAVALAAVIGQPDSYAGELPAAYVSLRPGASATAEELLAHARAHVPERAAVPVHLEILPELPVTAVGKIHKPPLRLEAIRRVLESALAAAGLRATVETFDDPARGLTARLTPAPGVEAEAVRRIASGFALAVEMGVSGAPG</sequence>